<sequence length="94" mass="10452">MEIDDLLSAMTPEVYGRLVTAVELGKWADGVPLTESQKSSSLQLVMLWQSRHNADPAHMTVGTDGEISLKSKQELKALFTDTHLATLKPQDWQD</sequence>
<dbReference type="EMBL" id="ABKJEP030000004">
    <property type="protein sequence ID" value="EMO9455266.1"/>
    <property type="molecule type" value="Genomic_DNA"/>
</dbReference>
<gene>
    <name evidence="1" type="ORF">PN925_000598</name>
</gene>
<name>A0AAI9HPF5_MORMO</name>
<organism evidence="1">
    <name type="scientific">Morganella morganii</name>
    <name type="common">Proteus morganii</name>
    <dbReference type="NCBI Taxonomy" id="582"/>
    <lineage>
        <taxon>Bacteria</taxon>
        <taxon>Pseudomonadati</taxon>
        <taxon>Pseudomonadota</taxon>
        <taxon>Gammaproteobacteria</taxon>
        <taxon>Enterobacterales</taxon>
        <taxon>Morganellaceae</taxon>
        <taxon>Morganella</taxon>
    </lineage>
</organism>
<protein>
    <submittedName>
        <fullName evidence="1">DUF1315 family protein</fullName>
    </submittedName>
</protein>
<reference evidence="1" key="1">
    <citation type="submission" date="2024-02" db="EMBL/GenBank/DDBJ databases">
        <authorList>
            <consortium name="Clinical and Environmental Microbiology Branch: Whole genome sequencing antimicrobial resistance pathogens in the healthcare setting"/>
        </authorList>
    </citation>
    <scope>NUCLEOTIDE SEQUENCE</scope>
    <source>
        <strain evidence="1">2023KU-00017</strain>
    </source>
</reference>
<evidence type="ECO:0000313" key="1">
    <source>
        <dbReference type="EMBL" id="EMO9455266.1"/>
    </source>
</evidence>
<dbReference type="AlphaFoldDB" id="A0AAI9HPF5"/>
<dbReference type="InterPro" id="IPR009749">
    <property type="entry name" value="DUF1315"/>
</dbReference>
<proteinExistence type="predicted"/>
<accession>A0AAI9HPF5</accession>
<comment type="caution">
    <text evidence="1">The sequence shown here is derived from an EMBL/GenBank/DDBJ whole genome shotgun (WGS) entry which is preliminary data.</text>
</comment>
<dbReference type="Pfam" id="PF07023">
    <property type="entry name" value="DUF1315"/>
    <property type="match status" value="1"/>
</dbReference>